<protein>
    <submittedName>
        <fullName evidence="1">Uncharacterized protein</fullName>
    </submittedName>
</protein>
<evidence type="ECO:0000313" key="1">
    <source>
        <dbReference type="EMBL" id="EFB34133.1"/>
    </source>
</evidence>
<evidence type="ECO:0000313" key="2">
    <source>
        <dbReference type="Proteomes" id="UP000004477"/>
    </source>
</evidence>
<reference evidence="1" key="1">
    <citation type="submission" date="2009-11" db="EMBL/GenBank/DDBJ databases">
        <authorList>
            <person name="Weinstock G."/>
            <person name="Sodergren E."/>
            <person name="Clifton S."/>
            <person name="Fulton L."/>
            <person name="Fulton B."/>
            <person name="Courtney L."/>
            <person name="Fronick C."/>
            <person name="Harrison M."/>
            <person name="Strong C."/>
            <person name="Farmer C."/>
            <person name="Delahaunty K."/>
            <person name="Markovic C."/>
            <person name="Hall O."/>
            <person name="Minx P."/>
            <person name="Tomlinson C."/>
            <person name="Mitreva M."/>
            <person name="Nelson J."/>
            <person name="Hou S."/>
            <person name="Wollam A."/>
            <person name="Pepin K.H."/>
            <person name="Johnson M."/>
            <person name="Bhonagiri V."/>
            <person name="Nash W.E."/>
            <person name="Warren W."/>
            <person name="Chinwalla A."/>
            <person name="Mardis E.R."/>
            <person name="Wilson R.K."/>
        </authorList>
    </citation>
    <scope>NUCLEOTIDE SEQUENCE [LARGE SCALE GENOMIC DNA]</scope>
    <source>
        <strain evidence="1">DSM 18205</strain>
    </source>
</reference>
<accession>D1PGL6</accession>
<sequence length="47" mass="5748">MEPSLQNVTELIYIKKMEAQVFWHFEKLFQDISRLSSFIFVFLHENI</sequence>
<gene>
    <name evidence="1" type="ORF">PREVCOP_06381</name>
</gene>
<proteinExistence type="predicted"/>
<dbReference type="HOGENOM" id="CLU_3171563_0_0_10"/>
<dbReference type="AlphaFoldDB" id="D1PGL6"/>
<dbReference type="STRING" id="537011.PREVCOP_06381"/>
<organism evidence="1 2">
    <name type="scientific">Segatella copri DSM 18205</name>
    <dbReference type="NCBI Taxonomy" id="537011"/>
    <lineage>
        <taxon>Bacteria</taxon>
        <taxon>Pseudomonadati</taxon>
        <taxon>Bacteroidota</taxon>
        <taxon>Bacteroidia</taxon>
        <taxon>Bacteroidales</taxon>
        <taxon>Prevotellaceae</taxon>
        <taxon>Segatella</taxon>
    </lineage>
</organism>
<dbReference type="PaxDb" id="537011-PREVCOP_06381"/>
<comment type="caution">
    <text evidence="1">The sequence shown here is derived from an EMBL/GenBank/DDBJ whole genome shotgun (WGS) entry which is preliminary data.</text>
</comment>
<dbReference type="EMBL" id="ACBX02000045">
    <property type="protein sequence ID" value="EFB34133.1"/>
    <property type="molecule type" value="Genomic_DNA"/>
</dbReference>
<keyword evidence="2" id="KW-1185">Reference proteome</keyword>
<name>D1PGL6_9BACT</name>
<dbReference type="Proteomes" id="UP000004477">
    <property type="component" value="Unassembled WGS sequence"/>
</dbReference>